<proteinExistence type="predicted"/>
<evidence type="ECO:0000313" key="8">
    <source>
        <dbReference type="EMBL" id="MBB4914919.1"/>
    </source>
</evidence>
<dbReference type="Pfam" id="PF00326">
    <property type="entry name" value="Peptidase_S9"/>
    <property type="match status" value="1"/>
</dbReference>
<keyword evidence="4 8" id="KW-0378">Hydrolase</keyword>
<evidence type="ECO:0000259" key="6">
    <source>
        <dbReference type="Pfam" id="PF00326"/>
    </source>
</evidence>
<dbReference type="AlphaFoldDB" id="A0A7W7QJW7"/>
<dbReference type="GO" id="GO:0005829">
    <property type="term" value="C:cytosol"/>
    <property type="evidence" value="ECO:0007669"/>
    <property type="project" value="TreeGrafter"/>
</dbReference>
<dbReference type="Proteomes" id="UP000552644">
    <property type="component" value="Unassembled WGS sequence"/>
</dbReference>
<evidence type="ECO:0000313" key="9">
    <source>
        <dbReference type="Proteomes" id="UP000552644"/>
    </source>
</evidence>
<dbReference type="PANTHER" id="PTHR42881">
    <property type="entry name" value="PROLYL ENDOPEPTIDASE"/>
    <property type="match status" value="1"/>
</dbReference>
<feature type="domain" description="Peptidase S9 prolyl oligopeptidase catalytic" evidence="6">
    <location>
        <begin position="468"/>
        <end position="673"/>
    </location>
</feature>
<feature type="domain" description="Peptidase S9A N-terminal" evidence="7">
    <location>
        <begin position="8"/>
        <end position="362"/>
    </location>
</feature>
<dbReference type="SUPFAM" id="SSF50993">
    <property type="entry name" value="Peptidase/esterase 'gauge' domain"/>
    <property type="match status" value="1"/>
</dbReference>
<dbReference type="EMBL" id="JACHJP010000002">
    <property type="protein sequence ID" value="MBB4914919.1"/>
    <property type="molecule type" value="Genomic_DNA"/>
</dbReference>
<evidence type="ECO:0000256" key="2">
    <source>
        <dbReference type="ARBA" id="ARBA00011897"/>
    </source>
</evidence>
<reference evidence="8 9" key="1">
    <citation type="submission" date="2020-08" db="EMBL/GenBank/DDBJ databases">
        <title>Genomic Encyclopedia of Type Strains, Phase III (KMG-III): the genomes of soil and plant-associated and newly described type strains.</title>
        <authorList>
            <person name="Whitman W."/>
        </authorList>
    </citation>
    <scope>NUCLEOTIDE SEQUENCE [LARGE SCALE GENOMIC DNA]</scope>
    <source>
        <strain evidence="8 9">CECT 8840</strain>
    </source>
</reference>
<dbReference type="InterPro" id="IPR023302">
    <property type="entry name" value="Pept_S9A_N"/>
</dbReference>
<dbReference type="GO" id="GO:0006508">
    <property type="term" value="P:proteolysis"/>
    <property type="evidence" value="ECO:0007669"/>
    <property type="project" value="UniProtKB-KW"/>
</dbReference>
<protein>
    <recommendedName>
        <fullName evidence="2">prolyl oligopeptidase</fullName>
        <ecNumber evidence="2">3.4.21.26</ecNumber>
    </recommendedName>
</protein>
<keyword evidence="9" id="KW-1185">Reference proteome</keyword>
<dbReference type="Gene3D" id="2.130.10.120">
    <property type="entry name" value="Prolyl oligopeptidase, N-terminal domain"/>
    <property type="match status" value="1"/>
</dbReference>
<evidence type="ECO:0000259" key="7">
    <source>
        <dbReference type="Pfam" id="PF02897"/>
    </source>
</evidence>
<dbReference type="GO" id="GO:0004252">
    <property type="term" value="F:serine-type endopeptidase activity"/>
    <property type="evidence" value="ECO:0007669"/>
    <property type="project" value="UniProtKB-EC"/>
</dbReference>
<dbReference type="PRINTS" id="PR00862">
    <property type="entry name" value="PROLIGOPTASE"/>
</dbReference>
<dbReference type="InterPro" id="IPR001375">
    <property type="entry name" value="Peptidase_S9_cat"/>
</dbReference>
<organism evidence="8 9">
    <name type="scientific">Streptosporangium saharense</name>
    <dbReference type="NCBI Taxonomy" id="1706840"/>
    <lineage>
        <taxon>Bacteria</taxon>
        <taxon>Bacillati</taxon>
        <taxon>Actinomycetota</taxon>
        <taxon>Actinomycetes</taxon>
        <taxon>Streptosporangiales</taxon>
        <taxon>Streptosporangiaceae</taxon>
        <taxon>Streptosporangium</taxon>
    </lineage>
</organism>
<evidence type="ECO:0000256" key="1">
    <source>
        <dbReference type="ARBA" id="ARBA00001070"/>
    </source>
</evidence>
<evidence type="ECO:0000256" key="5">
    <source>
        <dbReference type="ARBA" id="ARBA00022825"/>
    </source>
</evidence>
<evidence type="ECO:0000256" key="3">
    <source>
        <dbReference type="ARBA" id="ARBA00022670"/>
    </source>
</evidence>
<dbReference type="SUPFAM" id="SSF53474">
    <property type="entry name" value="alpha/beta-Hydrolases"/>
    <property type="match status" value="1"/>
</dbReference>
<gene>
    <name evidence="8" type="ORF">FHS44_002004</name>
</gene>
<dbReference type="PANTHER" id="PTHR42881:SF2">
    <property type="entry name" value="PROLYL ENDOPEPTIDASE"/>
    <property type="match status" value="1"/>
</dbReference>
<dbReference type="Gene3D" id="3.40.50.1820">
    <property type="entry name" value="alpha/beta hydrolase"/>
    <property type="match status" value="1"/>
</dbReference>
<comment type="catalytic activity">
    <reaction evidence="1">
        <text>Hydrolysis of Pro-|-Xaa &gt;&gt; Ala-|-Xaa in oligopeptides.</text>
        <dbReference type="EC" id="3.4.21.26"/>
    </reaction>
</comment>
<keyword evidence="3" id="KW-0645">Protease</keyword>
<dbReference type="InterPro" id="IPR029058">
    <property type="entry name" value="AB_hydrolase_fold"/>
</dbReference>
<keyword evidence="5" id="KW-0720">Serine protease</keyword>
<comment type="caution">
    <text evidence="8">The sequence shown here is derived from an EMBL/GenBank/DDBJ whole genome shotgun (WGS) entry which is preliminary data.</text>
</comment>
<dbReference type="EC" id="3.4.21.26" evidence="2"/>
<dbReference type="RefSeq" id="WP_184713653.1">
    <property type="nucleotide sequence ID" value="NZ_JACHJP010000002.1"/>
</dbReference>
<name>A0A7W7QJW7_9ACTN</name>
<sequence>MTLRYPPARTVEVFEDVAGVRVPDPYRWLEQETDEVRHWQRRQAELATATVYEGRDRRAVQDLIRAYDSGSRPALPRHAAGRWFRAVTPPGGGAPAVVVADRPLGAGRTVIDLAGYGEAFLSWLAPSPDGRILALGVCTDGSEHNTIHLVEVDSGRTLDGAPEQILHSAWAGGVSWLPDSGGFYFFALTGSPREFRQAVFLHRLGGATTVEPIPVGEGSREYTLVQTSPDGRWAVAAHRVGSPVPVAVRDLSDPGARWRPFVTGCAGTVAGHVVGDSYVAVTDVGAPRGRVVAIPLDTADPGDPGTWREIVPEGETVLRSLTPVGEHLYLSEFDRTFARVRIIDRSGTVVGEVPLPGRGALSAPFFALTALAVGAPTDDFVFAFSTPTSSWGLYRHRPGEQEPETLIAPTVVLDASLEEGWAVAPDGVRVPYHVVCPSGSDPARPAPTLISAYGAANVPLLPQYQPDLAAFVAAGGVLVQAYLRGGGEFGRDWYLAAHRENKRVRDSDLVAVAEHLVAEGLTAPDRLALTGGSDGGLMCGVAVTTRPDLWRAVLPREPLLDLVGGTRDPYLDFVIRKAWADPDDPEQVRRLLGLSPYELVKPGVFPAVYVQAGAADPRCGPWHARKFVARLQAAQRGSEPILLHVFDNAGHGAATPHDVAVAQDAEWLAFLIGTLSLPGPT</sequence>
<dbReference type="Pfam" id="PF02897">
    <property type="entry name" value="Peptidase_S9_N"/>
    <property type="match status" value="1"/>
</dbReference>
<accession>A0A7W7QJW7</accession>
<dbReference type="GO" id="GO:0070012">
    <property type="term" value="F:oligopeptidase activity"/>
    <property type="evidence" value="ECO:0007669"/>
    <property type="project" value="TreeGrafter"/>
</dbReference>
<dbReference type="InterPro" id="IPR051167">
    <property type="entry name" value="Prolyl_oligopep/macrocyclase"/>
</dbReference>
<evidence type="ECO:0000256" key="4">
    <source>
        <dbReference type="ARBA" id="ARBA00022801"/>
    </source>
</evidence>
<dbReference type="InterPro" id="IPR002470">
    <property type="entry name" value="Peptidase_S9A"/>
</dbReference>